<keyword evidence="5" id="KW-0175">Coiled coil</keyword>
<dbReference type="Gene3D" id="1.10.287.70">
    <property type="match status" value="1"/>
</dbReference>
<dbReference type="GO" id="GO:0001518">
    <property type="term" value="C:voltage-gated sodium channel complex"/>
    <property type="evidence" value="ECO:0007669"/>
    <property type="project" value="TreeGrafter"/>
</dbReference>
<dbReference type="Pfam" id="PF00520">
    <property type="entry name" value="Ion_trans"/>
    <property type="match status" value="1"/>
</dbReference>
<keyword evidence="9" id="KW-1185">Reference proteome</keyword>
<evidence type="ECO:0000256" key="1">
    <source>
        <dbReference type="ARBA" id="ARBA00004141"/>
    </source>
</evidence>
<feature type="transmembrane region" description="Helical" evidence="6">
    <location>
        <begin position="16"/>
        <end position="35"/>
    </location>
</feature>
<dbReference type="EMBL" id="CP038145">
    <property type="protein sequence ID" value="QBQ64484.1"/>
    <property type="molecule type" value="Genomic_DNA"/>
</dbReference>
<evidence type="ECO:0000313" key="8">
    <source>
        <dbReference type="EMBL" id="QBQ64484.1"/>
    </source>
</evidence>
<evidence type="ECO:0000313" key="9">
    <source>
        <dbReference type="Proteomes" id="UP000294444"/>
    </source>
</evidence>
<comment type="subcellular location">
    <subcellularLocation>
        <location evidence="1">Membrane</location>
        <topology evidence="1">Multi-pass membrane protein</topology>
    </subcellularLocation>
</comment>
<sequence>MSFFRIKVAKFIKSHYFYNFILTIIVLNAIIIGLQTNTKINEGFSDFLEFLNHAFLIIFLIEFSLRIYVYRAHFFHRKWDVFDLFVVLISIVPETSVVSVFRFLRVTRILRLVSIIPKIQFITQVLLRTLSSIISIGVLLMVVYYIYAVISTTLYGQDFPQWFGNIGESYYTLFQIMTFESWSMGIVRPVMEKHPYAWIVFVSFLVIATYIVLNIVIGIIVDCIGEIKDSNKDLTCEKSELLQDEILNKINGLEKEIKNLQNIIVNMERNK</sequence>
<feature type="transmembrane region" description="Helical" evidence="6">
    <location>
        <begin position="199"/>
        <end position="221"/>
    </location>
</feature>
<dbReference type="InterPro" id="IPR043203">
    <property type="entry name" value="VGCC_Ca_Na"/>
</dbReference>
<keyword evidence="2 6" id="KW-0812">Transmembrane</keyword>
<feature type="domain" description="Ion transport" evidence="7">
    <location>
        <begin position="15"/>
        <end position="229"/>
    </location>
</feature>
<feature type="coiled-coil region" evidence="5">
    <location>
        <begin position="236"/>
        <end position="270"/>
    </location>
</feature>
<dbReference type="RefSeq" id="WP_162857314.1">
    <property type="nucleotide sequence ID" value="NZ_CP038145.1"/>
</dbReference>
<evidence type="ECO:0000256" key="6">
    <source>
        <dbReference type="SAM" id="Phobius"/>
    </source>
</evidence>
<dbReference type="Proteomes" id="UP000294444">
    <property type="component" value="Chromosome"/>
</dbReference>
<protein>
    <submittedName>
        <fullName evidence="8">Ion transporter</fullName>
    </submittedName>
</protein>
<dbReference type="GO" id="GO:0005248">
    <property type="term" value="F:voltage-gated sodium channel activity"/>
    <property type="evidence" value="ECO:0007669"/>
    <property type="project" value="TreeGrafter"/>
</dbReference>
<dbReference type="PANTHER" id="PTHR10037:SF62">
    <property type="entry name" value="SODIUM CHANNEL PROTEIN 60E"/>
    <property type="match status" value="1"/>
</dbReference>
<organism evidence="8 9">
    <name type="scientific">Actinobacillus indolicus</name>
    <dbReference type="NCBI Taxonomy" id="51049"/>
    <lineage>
        <taxon>Bacteria</taxon>
        <taxon>Pseudomonadati</taxon>
        <taxon>Pseudomonadota</taxon>
        <taxon>Gammaproteobacteria</taxon>
        <taxon>Pasteurellales</taxon>
        <taxon>Pasteurellaceae</taxon>
        <taxon>Actinobacillus</taxon>
    </lineage>
</organism>
<evidence type="ECO:0000256" key="3">
    <source>
        <dbReference type="ARBA" id="ARBA00022989"/>
    </source>
</evidence>
<name>A0A4P7CKJ6_9PAST</name>
<evidence type="ECO:0000259" key="7">
    <source>
        <dbReference type="Pfam" id="PF00520"/>
    </source>
</evidence>
<reference evidence="8 9" key="1">
    <citation type="submission" date="2019-03" db="EMBL/GenBank/DDBJ databases">
        <authorList>
            <person name="Che Y."/>
            <person name="Zhou L."/>
        </authorList>
    </citation>
    <scope>NUCLEOTIDE SEQUENCE [LARGE SCALE GENOMIC DNA]</scope>
    <source>
        <strain evidence="8 9">AIFJ1607</strain>
    </source>
</reference>
<feature type="transmembrane region" description="Helical" evidence="6">
    <location>
        <begin position="47"/>
        <end position="69"/>
    </location>
</feature>
<accession>A0A4P7CKJ6</accession>
<dbReference type="InterPro" id="IPR027359">
    <property type="entry name" value="Volt_channel_dom_sf"/>
</dbReference>
<feature type="transmembrane region" description="Helical" evidence="6">
    <location>
        <begin position="125"/>
        <end position="150"/>
    </location>
</feature>
<dbReference type="AlphaFoldDB" id="A0A4P7CKJ6"/>
<dbReference type="KEGG" id="aio:EXH44_09745"/>
<evidence type="ECO:0000256" key="5">
    <source>
        <dbReference type="SAM" id="Coils"/>
    </source>
</evidence>
<keyword evidence="3 6" id="KW-1133">Transmembrane helix</keyword>
<proteinExistence type="predicted"/>
<dbReference type="SUPFAM" id="SSF81324">
    <property type="entry name" value="Voltage-gated potassium channels"/>
    <property type="match status" value="1"/>
</dbReference>
<dbReference type="Gene3D" id="1.20.120.350">
    <property type="entry name" value="Voltage-gated potassium channels. Chain C"/>
    <property type="match status" value="1"/>
</dbReference>
<gene>
    <name evidence="8" type="ORF">EXH44_09745</name>
</gene>
<feature type="transmembrane region" description="Helical" evidence="6">
    <location>
        <begin position="81"/>
        <end position="104"/>
    </location>
</feature>
<evidence type="ECO:0000256" key="4">
    <source>
        <dbReference type="ARBA" id="ARBA00023136"/>
    </source>
</evidence>
<keyword evidence="4 6" id="KW-0472">Membrane</keyword>
<dbReference type="PANTHER" id="PTHR10037">
    <property type="entry name" value="VOLTAGE-GATED CATION CHANNEL CALCIUM AND SODIUM"/>
    <property type="match status" value="1"/>
</dbReference>
<evidence type="ECO:0000256" key="2">
    <source>
        <dbReference type="ARBA" id="ARBA00022692"/>
    </source>
</evidence>
<dbReference type="InterPro" id="IPR005821">
    <property type="entry name" value="Ion_trans_dom"/>
</dbReference>